<proteinExistence type="inferred from homology"/>
<dbReference type="PANTHER" id="PTHR10302:SF27">
    <property type="entry name" value="SINGLE-STRANDED DNA-BINDING PROTEIN"/>
    <property type="match status" value="1"/>
</dbReference>
<dbReference type="GO" id="GO:0006260">
    <property type="term" value="P:DNA replication"/>
    <property type="evidence" value="ECO:0007669"/>
    <property type="project" value="InterPro"/>
</dbReference>
<dbReference type="InterPro" id="IPR012340">
    <property type="entry name" value="NA-bd_OB-fold"/>
</dbReference>
<dbReference type="CDD" id="cd04496">
    <property type="entry name" value="SSB_OBF"/>
    <property type="match status" value="1"/>
</dbReference>
<sequence length="163" mass="17550">MAGVNKVIIVGNLGRDPEARSMPSGDRMVTFSVATSETWKDKQSGERREKTEWHNIVIFNTHLAKVAENYLKKGSKVYLEGALQTRKYTNRDGQEVRTTEIVLQNFRGELQMLDSRGDSGGGGGYSGGGSGGGGGRSDYGSSTPSQGSGGSDKSYDMDDEVPF</sequence>
<evidence type="ECO:0000256" key="2">
    <source>
        <dbReference type="SAM" id="MobiDB-lite"/>
    </source>
</evidence>
<dbReference type="NCBIfam" id="TIGR00621">
    <property type="entry name" value="ssb"/>
    <property type="match status" value="1"/>
</dbReference>
<feature type="compositionally biased region" description="Gly residues" evidence="2">
    <location>
        <begin position="118"/>
        <end position="137"/>
    </location>
</feature>
<dbReference type="EMBL" id="UOEE01000347">
    <property type="protein sequence ID" value="VAW02857.1"/>
    <property type="molecule type" value="Genomic_DNA"/>
</dbReference>
<dbReference type="PANTHER" id="PTHR10302">
    <property type="entry name" value="SINGLE-STRANDED DNA-BINDING PROTEIN"/>
    <property type="match status" value="1"/>
</dbReference>
<dbReference type="Gene3D" id="2.40.50.140">
    <property type="entry name" value="Nucleic acid-binding proteins"/>
    <property type="match status" value="1"/>
</dbReference>
<accession>A0A3B0SPF3</accession>
<dbReference type="InterPro" id="IPR011344">
    <property type="entry name" value="ssDNA-bd"/>
</dbReference>
<dbReference type="GO" id="GO:0009295">
    <property type="term" value="C:nucleoid"/>
    <property type="evidence" value="ECO:0007669"/>
    <property type="project" value="TreeGrafter"/>
</dbReference>
<evidence type="ECO:0000256" key="1">
    <source>
        <dbReference type="ARBA" id="ARBA00023125"/>
    </source>
</evidence>
<dbReference type="SUPFAM" id="SSF50249">
    <property type="entry name" value="Nucleic acid-binding proteins"/>
    <property type="match status" value="1"/>
</dbReference>
<dbReference type="PROSITE" id="PS50935">
    <property type="entry name" value="SSB"/>
    <property type="match status" value="1"/>
</dbReference>
<dbReference type="Pfam" id="PF00436">
    <property type="entry name" value="SSB"/>
    <property type="match status" value="1"/>
</dbReference>
<evidence type="ECO:0000313" key="3">
    <source>
        <dbReference type="EMBL" id="VAW02857.1"/>
    </source>
</evidence>
<dbReference type="InterPro" id="IPR000424">
    <property type="entry name" value="Primosome_PriB/ssb"/>
</dbReference>
<dbReference type="AlphaFoldDB" id="A0A3B0SPF3"/>
<keyword evidence="1 3" id="KW-0238">DNA-binding</keyword>
<dbReference type="HAMAP" id="MF_00984">
    <property type="entry name" value="SSB"/>
    <property type="match status" value="1"/>
</dbReference>
<feature type="region of interest" description="Disordered" evidence="2">
    <location>
        <begin position="112"/>
        <end position="163"/>
    </location>
</feature>
<organism evidence="3">
    <name type="scientific">hydrothermal vent metagenome</name>
    <dbReference type="NCBI Taxonomy" id="652676"/>
    <lineage>
        <taxon>unclassified sequences</taxon>
        <taxon>metagenomes</taxon>
        <taxon>ecological metagenomes</taxon>
    </lineage>
</organism>
<reference evidence="3" key="1">
    <citation type="submission" date="2018-06" db="EMBL/GenBank/DDBJ databases">
        <authorList>
            <person name="Zhirakovskaya E."/>
        </authorList>
    </citation>
    <scope>NUCLEOTIDE SEQUENCE</scope>
</reference>
<gene>
    <name evidence="3" type="ORF">MNBD_ALPHA06-1583</name>
</gene>
<protein>
    <submittedName>
        <fullName evidence="3">Single-stranded DNA-binding protein</fullName>
    </submittedName>
</protein>
<name>A0A3B0SPF3_9ZZZZ</name>
<dbReference type="GO" id="GO:0003697">
    <property type="term" value="F:single-stranded DNA binding"/>
    <property type="evidence" value="ECO:0007669"/>
    <property type="project" value="InterPro"/>
</dbReference>